<feature type="non-terminal residue" evidence="9">
    <location>
        <position position="1"/>
    </location>
</feature>
<feature type="region of interest" description="Disordered" evidence="7">
    <location>
        <begin position="71"/>
        <end position="93"/>
    </location>
</feature>
<accession>A0A392RKL6</accession>
<evidence type="ECO:0000256" key="6">
    <source>
        <dbReference type="SAM" id="Coils"/>
    </source>
</evidence>
<proteinExistence type="inferred from homology"/>
<keyword evidence="5" id="KW-0206">Cytoskeleton</keyword>
<feature type="coiled-coil region" evidence="6">
    <location>
        <begin position="3"/>
        <end position="34"/>
    </location>
</feature>
<dbReference type="EMBL" id="LXQA010237762">
    <property type="protein sequence ID" value="MCI36819.1"/>
    <property type="molecule type" value="Genomic_DNA"/>
</dbReference>
<protein>
    <submittedName>
        <fullName evidence="9">Protein WVD2-like 1-like</fullName>
    </submittedName>
</protein>
<evidence type="ECO:0000256" key="3">
    <source>
        <dbReference type="ARBA" id="ARBA00022490"/>
    </source>
</evidence>
<comment type="caution">
    <text evidence="9">The sequence shown here is derived from an EMBL/GenBank/DDBJ whole genome shotgun (WGS) entry which is preliminary data.</text>
</comment>
<evidence type="ECO:0000259" key="8">
    <source>
        <dbReference type="Pfam" id="PF06886"/>
    </source>
</evidence>
<dbReference type="InterPro" id="IPR027329">
    <property type="entry name" value="TPX2_C"/>
</dbReference>
<reference evidence="9 10" key="1">
    <citation type="journal article" date="2018" name="Front. Plant Sci.">
        <title>Red Clover (Trifolium pratense) and Zigzag Clover (T. medium) - A Picture of Genomic Similarities and Differences.</title>
        <authorList>
            <person name="Dluhosova J."/>
            <person name="Istvanek J."/>
            <person name="Nedelnik J."/>
            <person name="Repkova J."/>
        </authorList>
    </citation>
    <scope>NUCLEOTIDE SEQUENCE [LARGE SCALE GENOMIC DNA]</scope>
    <source>
        <strain evidence="10">cv. 10/8</strain>
        <tissue evidence="9">Leaf</tissue>
    </source>
</reference>
<dbReference type="PANTHER" id="PTHR46372:SF6">
    <property type="entry name" value="PROTEIN WVD2-LIKE 1"/>
    <property type="match status" value="1"/>
</dbReference>
<evidence type="ECO:0000256" key="2">
    <source>
        <dbReference type="ARBA" id="ARBA00005885"/>
    </source>
</evidence>
<evidence type="ECO:0000256" key="5">
    <source>
        <dbReference type="ARBA" id="ARBA00023212"/>
    </source>
</evidence>
<evidence type="ECO:0000256" key="1">
    <source>
        <dbReference type="ARBA" id="ARBA00004245"/>
    </source>
</evidence>
<dbReference type="PANTHER" id="PTHR46372">
    <property type="entry name" value="PROTEIN WVD2-LIKE 3"/>
    <property type="match status" value="1"/>
</dbReference>
<dbReference type="Pfam" id="PF06886">
    <property type="entry name" value="TPX2"/>
    <property type="match status" value="1"/>
</dbReference>
<keyword evidence="4" id="KW-0493">Microtubule</keyword>
<comment type="similarity">
    <text evidence="2">Belongs to the TPX2 family.</text>
</comment>
<keyword evidence="3" id="KW-0963">Cytoplasm</keyword>
<comment type="subcellular location">
    <subcellularLocation>
        <location evidence="1">Cytoplasm</location>
        <location evidence="1">Cytoskeleton</location>
    </subcellularLocation>
</comment>
<evidence type="ECO:0000313" key="9">
    <source>
        <dbReference type="EMBL" id="MCI36819.1"/>
    </source>
</evidence>
<dbReference type="Proteomes" id="UP000265520">
    <property type="component" value="Unassembled WGS sequence"/>
</dbReference>
<organism evidence="9 10">
    <name type="scientific">Trifolium medium</name>
    <dbReference type="NCBI Taxonomy" id="97028"/>
    <lineage>
        <taxon>Eukaryota</taxon>
        <taxon>Viridiplantae</taxon>
        <taxon>Streptophyta</taxon>
        <taxon>Embryophyta</taxon>
        <taxon>Tracheophyta</taxon>
        <taxon>Spermatophyta</taxon>
        <taxon>Magnoliopsida</taxon>
        <taxon>eudicotyledons</taxon>
        <taxon>Gunneridae</taxon>
        <taxon>Pentapetalae</taxon>
        <taxon>rosids</taxon>
        <taxon>fabids</taxon>
        <taxon>Fabales</taxon>
        <taxon>Fabaceae</taxon>
        <taxon>Papilionoideae</taxon>
        <taxon>50 kb inversion clade</taxon>
        <taxon>NPAAA clade</taxon>
        <taxon>Hologalegina</taxon>
        <taxon>IRL clade</taxon>
        <taxon>Trifolieae</taxon>
        <taxon>Trifolium</taxon>
    </lineage>
</organism>
<evidence type="ECO:0000256" key="7">
    <source>
        <dbReference type="SAM" id="MobiDB-lite"/>
    </source>
</evidence>
<keyword evidence="10" id="KW-1185">Reference proteome</keyword>
<evidence type="ECO:0000256" key="4">
    <source>
        <dbReference type="ARBA" id="ARBA00022701"/>
    </source>
</evidence>
<dbReference type="InterPro" id="IPR044806">
    <property type="entry name" value="WVD2/WDL1-4"/>
</dbReference>
<dbReference type="AlphaFoldDB" id="A0A392RKL6"/>
<evidence type="ECO:0000313" key="10">
    <source>
        <dbReference type="Proteomes" id="UP000265520"/>
    </source>
</evidence>
<name>A0A392RKL6_9FABA</name>
<dbReference type="GO" id="GO:0000226">
    <property type="term" value="P:microtubule cytoskeleton organization"/>
    <property type="evidence" value="ECO:0007669"/>
    <property type="project" value="InterPro"/>
</dbReference>
<feature type="domain" description="TPX2 C-terminal" evidence="8">
    <location>
        <begin position="2"/>
        <end position="57"/>
    </location>
</feature>
<dbReference type="GO" id="GO:0008017">
    <property type="term" value="F:microtubule binding"/>
    <property type="evidence" value="ECO:0007669"/>
    <property type="project" value="InterPro"/>
</dbReference>
<dbReference type="GO" id="GO:0005874">
    <property type="term" value="C:microtubule"/>
    <property type="evidence" value="ECO:0007669"/>
    <property type="project" value="UniProtKB-KW"/>
</dbReference>
<keyword evidence="6" id="KW-0175">Coiled coil</keyword>
<sequence length="93" mass="11000">TKRRELYIKLEEKNRALKEEKVRYETRLKEEQKVAIKQTRKNLPIKAKSVLSFYYDKRMNQYQADEALYQDENSGSSSIEVEETDVGRLAAPD</sequence>